<evidence type="ECO:0000313" key="3">
    <source>
        <dbReference type="EMBL" id="CUP82724.1"/>
    </source>
</evidence>
<evidence type="ECO:0000313" key="20">
    <source>
        <dbReference type="Proteomes" id="UP000500882"/>
    </source>
</evidence>
<dbReference type="Proteomes" id="UP001162960">
    <property type="component" value="Chromosome"/>
</dbReference>
<reference evidence="3 14" key="1">
    <citation type="submission" date="2015-09" db="EMBL/GenBank/DDBJ databases">
        <authorList>
            <consortium name="Pathogen Informatics"/>
        </authorList>
    </citation>
    <scope>NUCLEOTIDE SEQUENCE [LARGE SCALE GENOMIC DNA]</scope>
    <source>
        <strain evidence="3 14">2789STDY5834899</strain>
    </source>
</reference>
<dbReference type="Proteomes" id="UP000500882">
    <property type="component" value="Chromosome"/>
</dbReference>
<dbReference type="NCBIfam" id="NF040569">
    <property type="entry name" value="DUF2007_rel"/>
    <property type="match status" value="1"/>
</dbReference>
<dbReference type="EMBL" id="QROV01000046">
    <property type="protein sequence ID" value="RHL52729.1"/>
    <property type="molecule type" value="Genomic_DNA"/>
</dbReference>
<proteinExistence type="predicted"/>
<evidence type="ECO:0000313" key="10">
    <source>
        <dbReference type="EMBL" id="RHL52729.1"/>
    </source>
</evidence>
<sequence length="77" mass="8609">MKEEDYSRAIEVFSGSPWEAEIIKGLLESNDIRCVIKDGIMGTLAPYIAPSVSVLVTEDQYEAATELIRSRNEKDTD</sequence>
<evidence type="ECO:0000313" key="19">
    <source>
        <dbReference type="Proteomes" id="UP000488521"/>
    </source>
</evidence>
<accession>A0A0N7IAX3</accession>
<evidence type="ECO:0000313" key="6">
    <source>
        <dbReference type="EMBL" id="KAB4475574.1"/>
    </source>
</evidence>
<dbReference type="Proteomes" id="UP000284785">
    <property type="component" value="Unassembled WGS sequence"/>
</dbReference>
<dbReference type="Proteomes" id="UP001200544">
    <property type="component" value="Unassembled WGS sequence"/>
</dbReference>
<dbReference type="Proteomes" id="UP000095576">
    <property type="component" value="Unassembled WGS sequence"/>
</dbReference>
<gene>
    <name evidence="2" type="ORF">BatF92_02160</name>
    <name evidence="10" type="ORF">DW011_24325</name>
    <name evidence="9" type="ORF">DW780_03085</name>
    <name evidence="3" type="ORF">ERS852511_03350</name>
    <name evidence="6" type="ORF">GAN59_08900</name>
    <name evidence="5" type="ORF">GAN75_12645</name>
    <name evidence="4" type="ORF">GAO51_17560</name>
    <name evidence="7" type="ORF">K0H07_21135</name>
    <name evidence="12" type="ORF">KQP59_16915</name>
    <name evidence="11" type="ORF">KQP68_04975</name>
    <name evidence="13" type="ORF">KQP74_14250</name>
    <name evidence="8" type="ORF">PO127_22210</name>
</gene>
<dbReference type="Pfam" id="PF09413">
    <property type="entry name" value="DUF2007"/>
    <property type="match status" value="1"/>
</dbReference>
<dbReference type="Proteomes" id="UP000488521">
    <property type="component" value="Unassembled WGS sequence"/>
</dbReference>
<dbReference type="EMBL" id="AP022660">
    <property type="protein sequence ID" value="BCA48274.1"/>
    <property type="molecule type" value="Genomic_DNA"/>
</dbReference>
<evidence type="ECO:0000313" key="11">
    <source>
        <dbReference type="EMBL" id="UYU67636.1"/>
    </source>
</evidence>
<dbReference type="EMBL" id="JAQNVG010000050">
    <property type="protein sequence ID" value="MDC2238462.1"/>
    <property type="molecule type" value="Genomic_DNA"/>
</dbReference>
<reference evidence="15 16" key="2">
    <citation type="submission" date="2018-08" db="EMBL/GenBank/DDBJ databases">
        <title>A genome reference for cultivated species of the human gut microbiota.</title>
        <authorList>
            <person name="Zou Y."/>
            <person name="Xue W."/>
            <person name="Luo G."/>
        </authorList>
    </citation>
    <scope>NUCLEOTIDE SEQUENCE [LARGE SCALE GENOMIC DNA]</scope>
    <source>
        <strain evidence="10 15">AF37-12</strain>
        <strain evidence="9 16">AM30-26</strain>
    </source>
</reference>
<evidence type="ECO:0000313" key="14">
    <source>
        <dbReference type="Proteomes" id="UP000095576"/>
    </source>
</evidence>
<reference evidence="8" key="7">
    <citation type="submission" date="2022-10" db="EMBL/GenBank/DDBJ databases">
        <title>Human gut microbiome strain richness.</title>
        <authorList>
            <person name="Chen-Liaw A."/>
        </authorList>
    </citation>
    <scope>NUCLEOTIDE SEQUENCE</scope>
    <source>
        <strain evidence="8">1001283st1_A3_1001283B150304_161114</strain>
    </source>
</reference>
<dbReference type="EMBL" id="WCRS01000004">
    <property type="protein sequence ID" value="KAB4475574.1"/>
    <property type="molecule type" value="Genomic_DNA"/>
</dbReference>
<evidence type="ECO:0000313" key="7">
    <source>
        <dbReference type="EMBL" id="MCE9239645.1"/>
    </source>
</evidence>
<evidence type="ECO:0000313" key="17">
    <source>
        <dbReference type="Proteomes" id="UP000436825"/>
    </source>
</evidence>
<evidence type="ECO:0000313" key="2">
    <source>
        <dbReference type="EMBL" id="BCA48274.1"/>
    </source>
</evidence>
<dbReference type="EMBL" id="JAHYQA010000015">
    <property type="protein sequence ID" value="MCE9239645.1"/>
    <property type="molecule type" value="Genomic_DNA"/>
</dbReference>
<reference evidence="2 20" key="4">
    <citation type="submission" date="2020-02" db="EMBL/GenBank/DDBJ databases">
        <title>Whole-genome sequencing and comparative analysis of the genomes of Bacteroides thetaiotaomicron and Escherichia coli isolated from a healthy resident in Vietnam.</title>
        <authorList>
            <person name="Mohsin M."/>
            <person name="Tanaka K."/>
            <person name="Kawahara R."/>
            <person name="Kondo S."/>
            <person name="Noguchi H."/>
            <person name="Motooka D."/>
            <person name="Nakamura S."/>
            <person name="Khong D.T."/>
            <person name="Nguyen T.N."/>
            <person name="Tran H.T."/>
            <person name="Yamamoto Y."/>
        </authorList>
    </citation>
    <scope>NUCLEOTIDE SEQUENCE [LARGE SCALE GENOMIC DNA]</scope>
    <source>
        <strain evidence="2 20">F9-2</strain>
    </source>
</reference>
<feature type="domain" description="DUF2007" evidence="1">
    <location>
        <begin position="11"/>
        <end position="70"/>
    </location>
</feature>
<dbReference type="AlphaFoldDB" id="A0A0N7IAX3"/>
<protein>
    <submittedName>
        <fullName evidence="6">DUF2007 domain-containing protein</fullName>
    </submittedName>
    <submittedName>
        <fullName evidence="8">DUF2007-related protein</fullName>
    </submittedName>
</protein>
<dbReference type="InterPro" id="IPR018551">
    <property type="entry name" value="DUF2007"/>
</dbReference>
<evidence type="ECO:0000313" key="8">
    <source>
        <dbReference type="EMBL" id="MDC2238462.1"/>
    </source>
</evidence>
<evidence type="ECO:0000259" key="1">
    <source>
        <dbReference type="Pfam" id="PF09413"/>
    </source>
</evidence>
<organism evidence="6 19">
    <name type="scientific">Bacteroides thetaiotaomicron</name>
    <dbReference type="NCBI Taxonomy" id="818"/>
    <lineage>
        <taxon>Bacteria</taxon>
        <taxon>Pseudomonadati</taxon>
        <taxon>Bacteroidota</taxon>
        <taxon>Bacteroidia</taxon>
        <taxon>Bacteroidales</taxon>
        <taxon>Bacteroidaceae</taxon>
        <taxon>Bacteroides</taxon>
    </lineage>
</organism>
<dbReference type="InterPro" id="IPR011322">
    <property type="entry name" value="N-reg_PII-like_a/b"/>
</dbReference>
<dbReference type="SUPFAM" id="SSF54913">
    <property type="entry name" value="GlnB-like"/>
    <property type="match status" value="1"/>
</dbReference>
<reference evidence="7" key="6">
    <citation type="submission" date="2021-07" db="EMBL/GenBank/DDBJ databases">
        <title>Comparative genomics of Bacteroides fragilis group isolates reveals species-dependent resistance mechanisms and validates clinical tools for resistance prediction.</title>
        <authorList>
            <person name="Wallace M.J."/>
            <person name="Jean S."/>
            <person name="Wallace M.A."/>
            <person name="Carey-Ann B.D."/>
            <person name="Dantas G."/>
        </authorList>
    </citation>
    <scope>NUCLEOTIDE SEQUENCE</scope>
    <source>
        <strain evidence="7">BJH_160</strain>
    </source>
</reference>
<evidence type="ECO:0000313" key="13">
    <source>
        <dbReference type="EMBL" id="UYU89112.1"/>
    </source>
</evidence>
<dbReference type="PATRIC" id="fig|818.23.peg.4708"/>
<evidence type="ECO:0000313" key="9">
    <source>
        <dbReference type="EMBL" id="RHD90957.1"/>
    </source>
</evidence>
<reference evidence="17 18" key="3">
    <citation type="journal article" date="2019" name="Nat. Med.">
        <title>A library of human gut bacterial isolates paired with longitudinal multiomics data enables mechanistic microbiome research.</title>
        <authorList>
            <person name="Poyet M."/>
            <person name="Groussin M."/>
            <person name="Gibbons S.M."/>
            <person name="Avila-Pacheco J."/>
            <person name="Jiang X."/>
            <person name="Kearney S.M."/>
            <person name="Perrotta A.R."/>
            <person name="Berdy B."/>
            <person name="Zhao S."/>
            <person name="Lieberman T.D."/>
            <person name="Swanson P.K."/>
            <person name="Smith M."/>
            <person name="Roesemann S."/>
            <person name="Alexander J.E."/>
            <person name="Rich S.A."/>
            <person name="Livny J."/>
            <person name="Vlamakis H."/>
            <person name="Clish C."/>
            <person name="Bullock K."/>
            <person name="Deik A."/>
            <person name="Scott J."/>
            <person name="Pierce K.A."/>
            <person name="Xavier R.J."/>
            <person name="Alm E.J."/>
        </authorList>
    </citation>
    <scope>NUCLEOTIDE SEQUENCE [LARGE SCALE GENOMIC DNA]</scope>
    <source>
        <strain evidence="6 19">BIOML-A156</strain>
        <strain evidence="5 17">BIOML-A160</strain>
        <strain evidence="4 18">BIOML-A188</strain>
    </source>
</reference>
<dbReference type="EMBL" id="CP083685">
    <property type="protein sequence ID" value="UYU89112.1"/>
    <property type="molecule type" value="Genomic_DNA"/>
</dbReference>
<dbReference type="EMBL" id="QSJP01000002">
    <property type="protein sequence ID" value="RHD90957.1"/>
    <property type="molecule type" value="Genomic_DNA"/>
</dbReference>
<reference evidence="11 21" key="5">
    <citation type="submission" date="2021-06" db="EMBL/GenBank/DDBJ databases">
        <title>Interrogation of the integrated mobile genetic elements in gut-associated Bacteroides with a consensus prediction approach.</title>
        <authorList>
            <person name="Campbell D.E."/>
            <person name="Leigh J.R."/>
            <person name="Kim T."/>
            <person name="England W."/>
            <person name="Whitaker R.J."/>
            <person name="Degnan P.H."/>
        </authorList>
    </citation>
    <scope>NUCLEOTIDE SEQUENCE</scope>
    <source>
        <strain evidence="13">VPI-3443</strain>
        <strain evidence="12">VPI-BTDOT2</strain>
        <strain evidence="11 21">WAL8669</strain>
    </source>
</reference>
<evidence type="ECO:0000313" key="12">
    <source>
        <dbReference type="EMBL" id="UYU69952.1"/>
    </source>
</evidence>
<evidence type="ECO:0000313" key="18">
    <source>
        <dbReference type="Proteomes" id="UP000440614"/>
    </source>
</evidence>
<evidence type="ECO:0000313" key="16">
    <source>
        <dbReference type="Proteomes" id="UP000284785"/>
    </source>
</evidence>
<dbReference type="EMBL" id="WCRW01000007">
    <property type="protein sequence ID" value="KAB4456160.1"/>
    <property type="molecule type" value="Genomic_DNA"/>
</dbReference>
<evidence type="ECO:0000313" key="15">
    <source>
        <dbReference type="Proteomes" id="UP000283616"/>
    </source>
</evidence>
<name>A0A0N7IAX3_BACT4</name>
<dbReference type="RefSeq" id="WP_008766993.1">
    <property type="nucleotide sequence ID" value="NZ_AP022660.1"/>
</dbReference>
<accession>C6IPY6</accession>
<dbReference type="Proteomes" id="UP001156218">
    <property type="component" value="Chromosome"/>
</dbReference>
<dbReference type="EMBL" id="WCSY01000017">
    <property type="protein sequence ID" value="KAB4309696.1"/>
    <property type="molecule type" value="Genomic_DNA"/>
</dbReference>
<dbReference type="Proteomes" id="UP000440614">
    <property type="component" value="Unassembled WGS sequence"/>
</dbReference>
<dbReference type="Proteomes" id="UP000283616">
    <property type="component" value="Unassembled WGS sequence"/>
</dbReference>
<dbReference type="EMBL" id="CZAP01000013">
    <property type="protein sequence ID" value="CUP82724.1"/>
    <property type="molecule type" value="Genomic_DNA"/>
</dbReference>
<dbReference type="Proteomes" id="UP001217776">
    <property type="component" value="Unassembled WGS sequence"/>
</dbReference>
<evidence type="ECO:0000313" key="4">
    <source>
        <dbReference type="EMBL" id="KAB4309696.1"/>
    </source>
</evidence>
<dbReference type="Proteomes" id="UP001156216">
    <property type="component" value="Chromosome"/>
</dbReference>
<dbReference type="Gene3D" id="3.30.70.790">
    <property type="entry name" value="UreE, C-terminal domain"/>
    <property type="match status" value="1"/>
</dbReference>
<dbReference type="KEGG" id="btho:Btheta7330_04575"/>
<evidence type="ECO:0000313" key="21">
    <source>
        <dbReference type="Proteomes" id="UP001156218"/>
    </source>
</evidence>
<dbReference type="Proteomes" id="UP000436825">
    <property type="component" value="Unassembled WGS sequence"/>
</dbReference>
<evidence type="ECO:0000313" key="5">
    <source>
        <dbReference type="EMBL" id="KAB4456160.1"/>
    </source>
</evidence>
<dbReference type="EMBL" id="CP083681">
    <property type="protein sequence ID" value="UYU69952.1"/>
    <property type="molecule type" value="Genomic_DNA"/>
</dbReference>
<dbReference type="EMBL" id="CP083680">
    <property type="protein sequence ID" value="UYU67636.1"/>
    <property type="molecule type" value="Genomic_DNA"/>
</dbReference>